<dbReference type="InterPro" id="IPR013187">
    <property type="entry name" value="F-box-assoc_dom_typ3"/>
</dbReference>
<protein>
    <recommendedName>
        <fullName evidence="6">F-box domain-containing protein</fullName>
    </recommendedName>
</protein>
<keyword evidence="5" id="KW-1185">Reference proteome</keyword>
<proteinExistence type="predicted"/>
<evidence type="ECO:0000313" key="4">
    <source>
        <dbReference type="EnsemblPlants" id="Bo1g003040.1"/>
    </source>
</evidence>
<dbReference type="InterPro" id="IPR017451">
    <property type="entry name" value="F-box-assoc_interact_dom"/>
</dbReference>
<dbReference type="AlphaFoldDB" id="A0A0D3A127"/>
<reference evidence="4" key="2">
    <citation type="submission" date="2015-03" db="UniProtKB">
        <authorList>
            <consortium name="EnsemblPlants"/>
        </authorList>
    </citation>
    <scope>IDENTIFICATION</scope>
</reference>
<feature type="domain" description="F-box associated beta-propeller type 3" evidence="3">
    <location>
        <begin position="93"/>
        <end position="280"/>
    </location>
</feature>
<dbReference type="InterPro" id="IPR001810">
    <property type="entry name" value="F-box_dom"/>
</dbReference>
<evidence type="ECO:0000256" key="1">
    <source>
        <dbReference type="SAM" id="MobiDB-lite"/>
    </source>
</evidence>
<dbReference type="SUPFAM" id="SSF81383">
    <property type="entry name" value="F-box domain"/>
    <property type="match status" value="1"/>
</dbReference>
<reference evidence="4 5" key="1">
    <citation type="journal article" date="2014" name="Genome Biol.">
        <title>Transcriptome and methylome profiling reveals relics of genome dominance in the mesopolyploid Brassica oleracea.</title>
        <authorList>
            <person name="Parkin I.A."/>
            <person name="Koh C."/>
            <person name="Tang H."/>
            <person name="Robinson S.J."/>
            <person name="Kagale S."/>
            <person name="Clarke W.E."/>
            <person name="Town C.D."/>
            <person name="Nixon J."/>
            <person name="Krishnakumar V."/>
            <person name="Bidwell S.L."/>
            <person name="Denoeud F."/>
            <person name="Belcram H."/>
            <person name="Links M.G."/>
            <person name="Just J."/>
            <person name="Clarke C."/>
            <person name="Bender T."/>
            <person name="Huebert T."/>
            <person name="Mason A.S."/>
            <person name="Pires J.C."/>
            <person name="Barker G."/>
            <person name="Moore J."/>
            <person name="Walley P.G."/>
            <person name="Manoli S."/>
            <person name="Batley J."/>
            <person name="Edwards D."/>
            <person name="Nelson M.N."/>
            <person name="Wang X."/>
            <person name="Paterson A.H."/>
            <person name="King G."/>
            <person name="Bancroft I."/>
            <person name="Chalhoub B."/>
            <person name="Sharpe A.G."/>
        </authorList>
    </citation>
    <scope>NUCLEOTIDE SEQUENCE</scope>
    <source>
        <strain evidence="4 5">cv. TO1000</strain>
    </source>
</reference>
<sequence length="360" mass="40177">MDKSVFYGDDDEESRDSGGDKRSRRGRGKLLLPYDMEVETLSRLPGKSLMKLLCVSKTWSSFIRSQRFVASYYAAKPSRFVAAFTNSVFGKPEHLFILSGEEEEASSSSSSSLVANLDMTIPSVTLPYNGYKYSSVHGFMACNDGTTFIICNPSTRQVVSFHCKAFRTSLGYDPVHDQFKALTLLTSVYDHIHNPSLMMCTHEVIRLGRGGVVVSRSSQVTSPYYLPMTVGRCINGFMYYGASVPVPNEAETPPTPVFVCFDVRNERILSFITTPKEVLVWKRLISQGTNKAGEIIFSPTTLPGRAKPFYVFYFNTDTKSARRVRIHGVADTEEFWSRYGLTGVCCASFSPQHADSIAFL</sequence>
<dbReference type="Proteomes" id="UP000032141">
    <property type="component" value="Chromosome C1"/>
</dbReference>
<dbReference type="InterPro" id="IPR036047">
    <property type="entry name" value="F-box-like_dom_sf"/>
</dbReference>
<evidence type="ECO:0008006" key="6">
    <source>
        <dbReference type="Google" id="ProtNLM"/>
    </source>
</evidence>
<dbReference type="PANTHER" id="PTHR31111:SF100">
    <property type="entry name" value="F-BOX DOMAIN-CONTAINING PROTEIN"/>
    <property type="match status" value="1"/>
</dbReference>
<accession>A0A0D3A127</accession>
<evidence type="ECO:0000313" key="5">
    <source>
        <dbReference type="Proteomes" id="UP000032141"/>
    </source>
</evidence>
<dbReference type="Pfam" id="PF08268">
    <property type="entry name" value="FBA_3"/>
    <property type="match status" value="2"/>
</dbReference>
<feature type="domain" description="F-box associated beta-propeller type 3" evidence="3">
    <location>
        <begin position="283"/>
        <end position="334"/>
    </location>
</feature>
<dbReference type="Gramene" id="Bo1g003040.1">
    <property type="protein sequence ID" value="Bo1g003040.1"/>
    <property type="gene ID" value="Bo1g003040"/>
</dbReference>
<feature type="domain" description="F-box" evidence="2">
    <location>
        <begin position="31"/>
        <end position="68"/>
    </location>
</feature>
<dbReference type="NCBIfam" id="TIGR01640">
    <property type="entry name" value="F_box_assoc_1"/>
    <property type="match status" value="1"/>
</dbReference>
<dbReference type="Pfam" id="PF00646">
    <property type="entry name" value="F-box"/>
    <property type="match status" value="1"/>
</dbReference>
<dbReference type="HOGENOM" id="CLU_027176_8_0_1"/>
<dbReference type="EnsemblPlants" id="Bo1g003040.1">
    <property type="protein sequence ID" value="Bo1g003040.1"/>
    <property type="gene ID" value="Bo1g003040"/>
</dbReference>
<organism evidence="4 5">
    <name type="scientific">Brassica oleracea var. oleracea</name>
    <dbReference type="NCBI Taxonomy" id="109376"/>
    <lineage>
        <taxon>Eukaryota</taxon>
        <taxon>Viridiplantae</taxon>
        <taxon>Streptophyta</taxon>
        <taxon>Embryophyta</taxon>
        <taxon>Tracheophyta</taxon>
        <taxon>Spermatophyta</taxon>
        <taxon>Magnoliopsida</taxon>
        <taxon>eudicotyledons</taxon>
        <taxon>Gunneridae</taxon>
        <taxon>Pentapetalae</taxon>
        <taxon>rosids</taxon>
        <taxon>malvids</taxon>
        <taxon>Brassicales</taxon>
        <taxon>Brassicaceae</taxon>
        <taxon>Brassiceae</taxon>
        <taxon>Brassica</taxon>
    </lineage>
</organism>
<feature type="region of interest" description="Disordered" evidence="1">
    <location>
        <begin position="1"/>
        <end position="26"/>
    </location>
</feature>
<evidence type="ECO:0000259" key="3">
    <source>
        <dbReference type="Pfam" id="PF08268"/>
    </source>
</evidence>
<dbReference type="PANTHER" id="PTHR31111">
    <property type="entry name" value="BNAA05G37150D PROTEIN-RELATED"/>
    <property type="match status" value="1"/>
</dbReference>
<evidence type="ECO:0000259" key="2">
    <source>
        <dbReference type="Pfam" id="PF00646"/>
    </source>
</evidence>
<name>A0A0D3A127_BRAOL</name>